<keyword evidence="3" id="KW-1185">Reference proteome</keyword>
<protein>
    <submittedName>
        <fullName evidence="2">Uncharacterized protein</fullName>
    </submittedName>
</protein>
<sequence length="181" mass="20470">MDRPHWPDNPGEPDERRKAPPRRWPMLPPEPLQNGFAVRRDWPDGTHTFVGFSHTADQAQRRLAGDRGYWQRGPLRPAGWSIVEITRYQMNAHYNQTDCRSPACPIGIPTEMPPGGHEPTAPPETGEQQEPAIAAGGRSWSLRALLRRLIGRHLPRLADDVRAFWQPLPQAGTHTHPTDKP</sequence>
<comment type="caution">
    <text evidence="2">The sequence shown here is derived from an EMBL/GenBank/DDBJ whole genome shotgun (WGS) entry which is preliminary data.</text>
</comment>
<feature type="compositionally biased region" description="Pro residues" evidence="1">
    <location>
        <begin position="22"/>
        <end position="31"/>
    </location>
</feature>
<dbReference type="RefSeq" id="WP_375736763.1">
    <property type="nucleotide sequence ID" value="NZ_JBCGDC010000170.1"/>
</dbReference>
<feature type="region of interest" description="Disordered" evidence="1">
    <location>
        <begin position="110"/>
        <end position="131"/>
    </location>
</feature>
<evidence type="ECO:0000256" key="1">
    <source>
        <dbReference type="SAM" id="MobiDB-lite"/>
    </source>
</evidence>
<name>A0ABV5D479_9ACTN</name>
<dbReference type="Proteomes" id="UP001582793">
    <property type="component" value="Unassembled WGS sequence"/>
</dbReference>
<dbReference type="EMBL" id="JBCGDC010000170">
    <property type="protein sequence ID" value="MFB6397803.1"/>
    <property type="molecule type" value="Genomic_DNA"/>
</dbReference>
<accession>A0ABV5D479</accession>
<organism evidence="2 3">
    <name type="scientific">Polymorphospora lycopeni</name>
    <dbReference type="NCBI Taxonomy" id="3140240"/>
    <lineage>
        <taxon>Bacteria</taxon>
        <taxon>Bacillati</taxon>
        <taxon>Actinomycetota</taxon>
        <taxon>Actinomycetes</taxon>
        <taxon>Micromonosporales</taxon>
        <taxon>Micromonosporaceae</taxon>
        <taxon>Polymorphospora</taxon>
    </lineage>
</organism>
<reference evidence="2 3" key="1">
    <citation type="submission" date="2024-04" db="EMBL/GenBank/DDBJ databases">
        <title>Polymorphospora sp. isolated from Baiyangdian Lake in Xiong'an New Area.</title>
        <authorList>
            <person name="Zhang X."/>
            <person name="Liu J."/>
        </authorList>
    </citation>
    <scope>NUCLEOTIDE SEQUENCE [LARGE SCALE GENOMIC DNA]</scope>
    <source>
        <strain evidence="2 3">2-325</strain>
    </source>
</reference>
<evidence type="ECO:0000313" key="2">
    <source>
        <dbReference type="EMBL" id="MFB6397803.1"/>
    </source>
</evidence>
<feature type="region of interest" description="Disordered" evidence="1">
    <location>
        <begin position="1"/>
        <end position="35"/>
    </location>
</feature>
<gene>
    <name evidence="2" type="ORF">AAFH96_32630</name>
</gene>
<proteinExistence type="predicted"/>
<evidence type="ECO:0000313" key="3">
    <source>
        <dbReference type="Proteomes" id="UP001582793"/>
    </source>
</evidence>